<accession>A0AAV7W539</accession>
<gene>
    <name evidence="2" type="ORF">NDU88_003118</name>
</gene>
<name>A0AAV7W539_PLEWA</name>
<sequence>MGKADQRQAKLTFEGGKKKSAVAGSQSCEEPREEDSSNGAKTRAAAERRRGRAHTGCARVCGTQEERADRGGACAGR</sequence>
<evidence type="ECO:0000256" key="1">
    <source>
        <dbReference type="SAM" id="MobiDB-lite"/>
    </source>
</evidence>
<proteinExistence type="predicted"/>
<feature type="region of interest" description="Disordered" evidence="1">
    <location>
        <begin position="1"/>
        <end position="77"/>
    </location>
</feature>
<organism evidence="2 3">
    <name type="scientific">Pleurodeles waltl</name>
    <name type="common">Iberian ribbed newt</name>
    <dbReference type="NCBI Taxonomy" id="8319"/>
    <lineage>
        <taxon>Eukaryota</taxon>
        <taxon>Metazoa</taxon>
        <taxon>Chordata</taxon>
        <taxon>Craniata</taxon>
        <taxon>Vertebrata</taxon>
        <taxon>Euteleostomi</taxon>
        <taxon>Amphibia</taxon>
        <taxon>Batrachia</taxon>
        <taxon>Caudata</taxon>
        <taxon>Salamandroidea</taxon>
        <taxon>Salamandridae</taxon>
        <taxon>Pleurodelinae</taxon>
        <taxon>Pleurodeles</taxon>
    </lineage>
</organism>
<protein>
    <submittedName>
        <fullName evidence="2">Uncharacterized protein</fullName>
    </submittedName>
</protein>
<comment type="caution">
    <text evidence="2">The sequence shown here is derived from an EMBL/GenBank/DDBJ whole genome shotgun (WGS) entry which is preliminary data.</text>
</comment>
<evidence type="ECO:0000313" key="2">
    <source>
        <dbReference type="EMBL" id="KAJ1207728.1"/>
    </source>
</evidence>
<reference evidence="2" key="1">
    <citation type="journal article" date="2022" name="bioRxiv">
        <title>Sequencing and chromosome-scale assembly of the giantPleurodeles waltlgenome.</title>
        <authorList>
            <person name="Brown T."/>
            <person name="Elewa A."/>
            <person name="Iarovenko S."/>
            <person name="Subramanian E."/>
            <person name="Araus A.J."/>
            <person name="Petzold A."/>
            <person name="Susuki M."/>
            <person name="Suzuki K.-i.T."/>
            <person name="Hayashi T."/>
            <person name="Toyoda A."/>
            <person name="Oliveira C."/>
            <person name="Osipova E."/>
            <person name="Leigh N.D."/>
            <person name="Simon A."/>
            <person name="Yun M.H."/>
        </authorList>
    </citation>
    <scope>NUCLEOTIDE SEQUENCE</scope>
    <source>
        <strain evidence="2">20211129_DDA</strain>
        <tissue evidence="2">Liver</tissue>
    </source>
</reference>
<dbReference type="AlphaFoldDB" id="A0AAV7W539"/>
<dbReference type="EMBL" id="JANPWB010000002">
    <property type="protein sequence ID" value="KAJ1207728.1"/>
    <property type="molecule type" value="Genomic_DNA"/>
</dbReference>
<dbReference type="Proteomes" id="UP001066276">
    <property type="component" value="Chromosome 1_2"/>
</dbReference>
<evidence type="ECO:0000313" key="3">
    <source>
        <dbReference type="Proteomes" id="UP001066276"/>
    </source>
</evidence>
<keyword evidence="3" id="KW-1185">Reference proteome</keyword>